<gene>
    <name evidence="4" type="primary">prmB</name>
    <name evidence="7" type="ORF">ENJ98_01560</name>
</gene>
<keyword evidence="7" id="KW-0687">Ribonucleoprotein</keyword>
<name>A0A7C5MUH0_9GAMM</name>
<dbReference type="GO" id="GO:0036009">
    <property type="term" value="F:protein-glutamine N-methyltransferase activity"/>
    <property type="evidence" value="ECO:0007669"/>
    <property type="project" value="UniProtKB-UniRule"/>
</dbReference>
<dbReference type="HAMAP" id="MF_02125">
    <property type="entry name" value="L3_methyltr_PrmB"/>
    <property type="match status" value="1"/>
</dbReference>
<dbReference type="EC" id="2.1.1.298" evidence="4"/>
<dbReference type="NCBIfam" id="TIGR03534">
    <property type="entry name" value="RF_mod_PrmC"/>
    <property type="match status" value="1"/>
</dbReference>
<dbReference type="NCBIfam" id="TIGR03533">
    <property type="entry name" value="L3_gln_methyl"/>
    <property type="match status" value="1"/>
</dbReference>
<evidence type="ECO:0000259" key="6">
    <source>
        <dbReference type="Pfam" id="PF17827"/>
    </source>
</evidence>
<sequence>MNLSLCEDLSTIRDWVRWGASRFREAGLFFGHGTDNAFDESLALVLHALHLDHDQGLAYLDARLTREEKERVLGYLTRRVEERVPAAYITHEAWFAGLSFYVNENVLVPRSPIAELIEQGFEPWLNDEEALRVLDLCTGSGCIAIACAHYLPNARVDASDISPSALEVAQVNVDRHQLEERVSLFRSDLFDDLPEARYDLIVSNPPYVSSEEMESLPEEYGHEPALGLEAGADGLEIVSRILAEGARWLKPGGIMVVEVGDSMESLMRRYPGVPFLWLDFERGGHGVFLLTAEQLQQYQNQFSEE</sequence>
<keyword evidence="7" id="KW-0689">Ribosomal protein</keyword>
<comment type="similarity">
    <text evidence="4">Belongs to the protein N5-glutamine methyltransferase family. PrmB subfamily.</text>
</comment>
<dbReference type="GO" id="GO:0032259">
    <property type="term" value="P:methylation"/>
    <property type="evidence" value="ECO:0007669"/>
    <property type="project" value="UniProtKB-KW"/>
</dbReference>
<keyword evidence="3 4" id="KW-0949">S-adenosyl-L-methionine</keyword>
<dbReference type="Gene3D" id="3.40.50.150">
    <property type="entry name" value="Vaccinia Virus protein VP39"/>
    <property type="match status" value="1"/>
</dbReference>
<dbReference type="GO" id="GO:0003676">
    <property type="term" value="F:nucleic acid binding"/>
    <property type="evidence" value="ECO:0007669"/>
    <property type="project" value="InterPro"/>
</dbReference>
<dbReference type="InterPro" id="IPR004556">
    <property type="entry name" value="HemK-like"/>
</dbReference>
<proteinExistence type="inferred from homology"/>
<dbReference type="InterPro" id="IPR029063">
    <property type="entry name" value="SAM-dependent_MTases_sf"/>
</dbReference>
<dbReference type="PROSITE" id="PS00092">
    <property type="entry name" value="N6_MTASE"/>
    <property type="match status" value="1"/>
</dbReference>
<protein>
    <recommendedName>
        <fullName evidence="4">Ribosomal protein uL3 glutamine methyltransferase</fullName>
        <shortName evidence="4">uL3 MTase</shortName>
        <ecNumber evidence="4">2.1.1.298</ecNumber>
    </recommendedName>
    <alternativeName>
        <fullName evidence="4">N5-glutamine methyltransferase PrmB</fullName>
    </alternativeName>
</protein>
<dbReference type="FunFam" id="3.40.50.150:FF:000042">
    <property type="entry name" value="50S ribosomal protein L3 glutamine methyltransferase"/>
    <property type="match status" value="1"/>
</dbReference>
<dbReference type="GO" id="GO:0005829">
    <property type="term" value="C:cytosol"/>
    <property type="evidence" value="ECO:0007669"/>
    <property type="project" value="TreeGrafter"/>
</dbReference>
<dbReference type="Pfam" id="PF17827">
    <property type="entry name" value="PrmC_N"/>
    <property type="match status" value="1"/>
</dbReference>
<dbReference type="CDD" id="cd02440">
    <property type="entry name" value="AdoMet_MTases"/>
    <property type="match status" value="1"/>
</dbReference>
<comment type="caution">
    <text evidence="7">The sequence shown here is derived from an EMBL/GenBank/DDBJ whole genome shotgun (WGS) entry which is preliminary data.</text>
</comment>
<accession>A0A7C5MUH0</accession>
<dbReference type="EMBL" id="DROM01000098">
    <property type="protein sequence ID" value="HHH12898.1"/>
    <property type="molecule type" value="Genomic_DNA"/>
</dbReference>
<dbReference type="Gene3D" id="1.10.8.10">
    <property type="entry name" value="DNA helicase RuvA subunit, C-terminal domain"/>
    <property type="match status" value="1"/>
</dbReference>
<dbReference type="AlphaFoldDB" id="A0A7C5MUH0"/>
<dbReference type="InterPro" id="IPR040758">
    <property type="entry name" value="PrmC_N"/>
</dbReference>
<comment type="function">
    <text evidence="4">Methylates ribosomal protein uL3 on a specific glutamine residue.</text>
</comment>
<keyword evidence="2 4" id="KW-0808">Transferase</keyword>
<dbReference type="SUPFAM" id="SSF53335">
    <property type="entry name" value="S-adenosyl-L-methionine-dependent methyltransferases"/>
    <property type="match status" value="1"/>
</dbReference>
<dbReference type="PIRSF" id="PIRSF037167">
    <property type="entry name" value="Mtase_YfcB_prd"/>
    <property type="match status" value="1"/>
</dbReference>
<feature type="domain" description="Release factor glutamine methyltransferase N-terminal" evidence="6">
    <location>
        <begin position="14"/>
        <end position="90"/>
    </location>
</feature>
<evidence type="ECO:0000256" key="4">
    <source>
        <dbReference type="HAMAP-Rule" id="MF_02125"/>
    </source>
</evidence>
<keyword evidence="1 4" id="KW-0489">Methyltransferase</keyword>
<dbReference type="InterPro" id="IPR007848">
    <property type="entry name" value="Small_mtfrase_dom"/>
</dbReference>
<dbReference type="GO" id="GO:0005840">
    <property type="term" value="C:ribosome"/>
    <property type="evidence" value="ECO:0007669"/>
    <property type="project" value="UniProtKB-KW"/>
</dbReference>
<comment type="catalytic activity">
    <reaction evidence="4">
        <text>L-glutaminyl-[ribosomal protein uL3] + S-adenosyl-L-methionine = N(5)-methyl-L-glutaminyl-[ribosomal protein uL3] + S-adenosyl-L-homocysteine + H(+)</text>
        <dbReference type="Rhea" id="RHEA:45020"/>
        <dbReference type="Rhea" id="RHEA-COMP:11063"/>
        <dbReference type="Rhea" id="RHEA-COMP:11064"/>
        <dbReference type="ChEBI" id="CHEBI:15378"/>
        <dbReference type="ChEBI" id="CHEBI:30011"/>
        <dbReference type="ChEBI" id="CHEBI:57856"/>
        <dbReference type="ChEBI" id="CHEBI:59789"/>
        <dbReference type="ChEBI" id="CHEBI:61891"/>
        <dbReference type="EC" id="2.1.1.298"/>
    </reaction>
</comment>
<reference evidence="7" key="1">
    <citation type="journal article" date="2020" name="mSystems">
        <title>Genome- and Community-Level Interaction Insights into Carbon Utilization and Element Cycling Functions of Hydrothermarchaeota in Hydrothermal Sediment.</title>
        <authorList>
            <person name="Zhou Z."/>
            <person name="Liu Y."/>
            <person name="Xu W."/>
            <person name="Pan J."/>
            <person name="Luo Z.H."/>
            <person name="Li M."/>
        </authorList>
    </citation>
    <scope>NUCLEOTIDE SEQUENCE [LARGE SCALE GENOMIC DNA]</scope>
    <source>
        <strain evidence="7">HyVt-535</strain>
    </source>
</reference>
<dbReference type="InterPro" id="IPR002052">
    <property type="entry name" value="DNA_methylase_N6_adenine_CS"/>
</dbReference>
<evidence type="ECO:0000313" key="7">
    <source>
        <dbReference type="EMBL" id="HHH12898.1"/>
    </source>
</evidence>
<dbReference type="InterPro" id="IPR019874">
    <property type="entry name" value="RF_methyltr_PrmC"/>
</dbReference>
<evidence type="ECO:0000256" key="1">
    <source>
        <dbReference type="ARBA" id="ARBA00022603"/>
    </source>
</evidence>
<dbReference type="PANTHER" id="PTHR47806">
    <property type="entry name" value="50S RIBOSOMAL PROTEIN L3 GLUTAMINE METHYLTRANSFERASE"/>
    <property type="match status" value="1"/>
</dbReference>
<dbReference type="InterPro" id="IPR017127">
    <property type="entry name" value="Ribosome_uL3_MTase"/>
</dbReference>
<evidence type="ECO:0000256" key="2">
    <source>
        <dbReference type="ARBA" id="ARBA00022679"/>
    </source>
</evidence>
<dbReference type="Proteomes" id="UP000886100">
    <property type="component" value="Unassembled WGS sequence"/>
</dbReference>
<evidence type="ECO:0000256" key="3">
    <source>
        <dbReference type="ARBA" id="ARBA00022691"/>
    </source>
</evidence>
<dbReference type="NCBIfam" id="TIGR00536">
    <property type="entry name" value="hemK_fam"/>
    <property type="match status" value="1"/>
</dbReference>
<dbReference type="Pfam" id="PF05175">
    <property type="entry name" value="MTS"/>
    <property type="match status" value="1"/>
</dbReference>
<feature type="domain" description="Methyltransferase small" evidence="5">
    <location>
        <begin position="126"/>
        <end position="212"/>
    </location>
</feature>
<organism evidence="7">
    <name type="scientific">Thiolapillus brandeum</name>
    <dbReference type="NCBI Taxonomy" id="1076588"/>
    <lineage>
        <taxon>Bacteria</taxon>
        <taxon>Pseudomonadati</taxon>
        <taxon>Pseudomonadota</taxon>
        <taxon>Gammaproteobacteria</taxon>
        <taxon>Chromatiales</taxon>
        <taxon>Sedimenticolaceae</taxon>
        <taxon>Thiolapillus</taxon>
    </lineage>
</organism>
<dbReference type="PANTHER" id="PTHR47806:SF1">
    <property type="entry name" value="RIBOSOMAL PROTEIN UL3 GLUTAMINE METHYLTRANSFERASE"/>
    <property type="match status" value="1"/>
</dbReference>
<evidence type="ECO:0000259" key="5">
    <source>
        <dbReference type="Pfam" id="PF05175"/>
    </source>
</evidence>